<dbReference type="AlphaFoldDB" id="A0AAP5QDQ1"/>
<evidence type="ECO:0000313" key="2">
    <source>
        <dbReference type="Proteomes" id="UP001246473"/>
    </source>
</evidence>
<name>A0AAP5QDQ1_9BURK</name>
<gene>
    <name evidence="1" type="ORF">ParKJ_23275</name>
</gene>
<dbReference type="Proteomes" id="UP001246473">
    <property type="component" value="Unassembled WGS sequence"/>
</dbReference>
<reference evidence="1" key="1">
    <citation type="submission" date="2022-08" db="EMBL/GenBank/DDBJ databases">
        <authorList>
            <person name="Kim S.-J."/>
        </authorList>
    </citation>
    <scope>NUCLEOTIDE SEQUENCE</scope>
    <source>
        <strain evidence="1">KJ</strain>
    </source>
</reference>
<protein>
    <recommendedName>
        <fullName evidence="3">Zinc-ribbon domain-containing protein</fullName>
    </recommendedName>
</protein>
<proteinExistence type="predicted"/>
<evidence type="ECO:0000313" key="1">
    <source>
        <dbReference type="EMBL" id="MDT8840352.1"/>
    </source>
</evidence>
<accession>A0AAP5QDQ1</accession>
<organism evidence="1 2">
    <name type="scientific">Paraburkholderia fungorum</name>
    <dbReference type="NCBI Taxonomy" id="134537"/>
    <lineage>
        <taxon>Bacteria</taxon>
        <taxon>Pseudomonadati</taxon>
        <taxon>Pseudomonadota</taxon>
        <taxon>Betaproteobacteria</taxon>
        <taxon>Burkholderiales</taxon>
        <taxon>Burkholderiaceae</taxon>
        <taxon>Paraburkholderia</taxon>
    </lineage>
</organism>
<evidence type="ECO:0008006" key="3">
    <source>
        <dbReference type="Google" id="ProtNLM"/>
    </source>
</evidence>
<dbReference type="EMBL" id="JANSLM010000008">
    <property type="protein sequence ID" value="MDT8840352.1"/>
    <property type="molecule type" value="Genomic_DNA"/>
</dbReference>
<comment type="caution">
    <text evidence="1">The sequence shown here is derived from an EMBL/GenBank/DDBJ whole genome shotgun (WGS) entry which is preliminary data.</text>
</comment>
<sequence length="305" mass="34094">MTTVANAVASAAWSPRVPAQTRRRVQRALKGLCGLGSTAAFGYRERVFSGVRKVALAWGGSCVSATYDGYKVPLEFECAAGHHFPLSITVLRRGGWCQACHYGRATVHSIEEARQLAAQHGGLCLSASYEHTRAKLRWRCAAGHQWQATFEGVLRGDWCQTCHFERIKPRHEDIERAAVERGGRCLSAYVDKETPLDWQCAEGHTWSAPWFRVSKGQWCHRCAVIARTRTIEQMQDLAKSRGGLCLSTAYPGAHGKLELECGKGHTWKASVNSVWRGSWCPECAWESRRMARRRRRSKGAVPILL</sequence>